<feature type="active site" description="Proton acceptor" evidence="7">
    <location>
        <position position="201"/>
    </location>
</feature>
<accession>A0A252F6W0</accession>
<dbReference type="AlphaFoldDB" id="A0A252F6W0"/>
<keyword evidence="4 8" id="KW-0479">Metal-binding</keyword>
<feature type="binding site" evidence="8">
    <location>
        <position position="69"/>
    </location>
    <ligand>
        <name>Zn(2+)</name>
        <dbReference type="ChEBI" id="CHEBI:29105"/>
        <label>1</label>
    </ligand>
</feature>
<dbReference type="GO" id="GO:0004177">
    <property type="term" value="F:aminopeptidase activity"/>
    <property type="evidence" value="ECO:0007669"/>
    <property type="project" value="UniProtKB-UniRule"/>
</dbReference>
<keyword evidence="10" id="KW-1185">Reference proteome</keyword>
<organism evidence="9 10">
    <name type="scientific">Butyricicoccus porcorum</name>
    <dbReference type="NCBI Taxonomy" id="1945634"/>
    <lineage>
        <taxon>Bacteria</taxon>
        <taxon>Bacillati</taxon>
        <taxon>Bacillota</taxon>
        <taxon>Clostridia</taxon>
        <taxon>Eubacteriales</taxon>
        <taxon>Butyricicoccaceae</taxon>
        <taxon>Butyricicoccus</taxon>
    </lineage>
</organism>
<keyword evidence="5" id="KW-0378">Hydrolase</keyword>
<dbReference type="SUPFAM" id="SSF101821">
    <property type="entry name" value="Aminopeptidase/glucanase lid domain"/>
    <property type="match status" value="1"/>
</dbReference>
<feature type="binding site" evidence="8">
    <location>
        <position position="311"/>
    </location>
    <ligand>
        <name>Zn(2+)</name>
        <dbReference type="ChEBI" id="CHEBI:29105"/>
        <label>2</label>
    </ligand>
</feature>
<comment type="cofactor">
    <cofactor evidence="8">
        <name>a divalent metal cation</name>
        <dbReference type="ChEBI" id="CHEBI:60240"/>
    </cofactor>
    <text evidence="8">Binds 2 divalent metal cations per subunit.</text>
</comment>
<comment type="caution">
    <text evidence="9">The sequence shown here is derived from an EMBL/GenBank/DDBJ whole genome shotgun (WGS) entry which is preliminary data.</text>
</comment>
<reference evidence="9 10" key="1">
    <citation type="submission" date="2017-05" db="EMBL/GenBank/DDBJ databases">
        <title>Butyricicoccus porcorum sp. nov. a butyrate-producing bacterium from the swine intestinal tract.</title>
        <authorList>
            <person name="Trachsel J."/>
            <person name="Humphrey S."/>
            <person name="Allen H.K."/>
        </authorList>
    </citation>
    <scope>NUCLEOTIDE SEQUENCE [LARGE SCALE GENOMIC DNA]</scope>
    <source>
        <strain evidence="9">BB10</strain>
    </source>
</reference>
<protein>
    <recommendedName>
        <fullName evidence="11">Peptidase M42</fullName>
    </recommendedName>
</protein>
<feature type="binding site" evidence="8">
    <location>
        <position position="202"/>
    </location>
    <ligand>
        <name>Zn(2+)</name>
        <dbReference type="ChEBI" id="CHEBI:29105"/>
        <label>2</label>
    </ligand>
</feature>
<dbReference type="InterPro" id="IPR051464">
    <property type="entry name" value="Peptidase_M42_aminopept"/>
</dbReference>
<sequence>MKFDIFEAFRTLSMTFGPSGREHGIAETITEIIAEVVPHIGDWDHHTDAMNNLIYHRSGEGKKVLLAAHMDSIGIVVTHINDNGFARFAQVGGLMLGDLIDCRVRFANGTRGVISFEEKTEYKNLGFDNLFLDIGAKDKAQAEASIQVGDFAVFDGEPFAQGDILCGPYLDNRIGCLTLIAAMAQIEQTDCDLYVAFTAQEEVGLRGAQTAAFAVQPEYAIAVDVTDTGDMPERKYPMAVRLGEGPAVKVMDRSVICDHDVKHTLYHAAEQAGIPVQREIMEFGGTDTGVIQRTAGGVKAGAVSIPTRYIHSPNEMASISDIRNAATLIVHAVSGGFEK</sequence>
<dbReference type="Pfam" id="PF05343">
    <property type="entry name" value="Peptidase_M42"/>
    <property type="match status" value="1"/>
</dbReference>
<evidence type="ECO:0000256" key="8">
    <source>
        <dbReference type="PIRSR" id="PIRSR001123-2"/>
    </source>
</evidence>
<dbReference type="Proteomes" id="UP000194903">
    <property type="component" value="Unassembled WGS sequence"/>
</dbReference>
<dbReference type="RefSeq" id="WP_087017538.1">
    <property type="nucleotide sequence ID" value="NZ_CP178353.1"/>
</dbReference>
<comment type="similarity">
    <text evidence="1 6">Belongs to the peptidase M42 family.</text>
</comment>
<dbReference type="PIRSF" id="PIRSF001123">
    <property type="entry name" value="PepA_GA"/>
    <property type="match status" value="1"/>
</dbReference>
<keyword evidence="3" id="KW-0645">Protease</keyword>
<evidence type="ECO:0000256" key="3">
    <source>
        <dbReference type="ARBA" id="ARBA00022670"/>
    </source>
</evidence>
<dbReference type="GO" id="GO:0046872">
    <property type="term" value="F:metal ion binding"/>
    <property type="evidence" value="ECO:0007669"/>
    <property type="project" value="UniProtKB-UniRule"/>
</dbReference>
<evidence type="ECO:0000256" key="6">
    <source>
        <dbReference type="PIRNR" id="PIRNR001123"/>
    </source>
</evidence>
<evidence type="ECO:0000313" key="9">
    <source>
        <dbReference type="EMBL" id="OUM21515.1"/>
    </source>
</evidence>
<keyword evidence="2" id="KW-0031">Aminopeptidase</keyword>
<dbReference type="Gene3D" id="3.40.630.10">
    <property type="entry name" value="Zn peptidases"/>
    <property type="match status" value="1"/>
</dbReference>
<feature type="binding site" evidence="8">
    <location>
        <position position="171"/>
    </location>
    <ligand>
        <name>Zn(2+)</name>
        <dbReference type="ChEBI" id="CHEBI:29105"/>
        <label>1</label>
    </ligand>
</feature>
<feature type="binding site" evidence="8">
    <location>
        <position position="171"/>
    </location>
    <ligand>
        <name>Zn(2+)</name>
        <dbReference type="ChEBI" id="CHEBI:29105"/>
        <label>2</label>
    </ligand>
</feature>
<evidence type="ECO:0000256" key="7">
    <source>
        <dbReference type="PIRSR" id="PIRSR001123-1"/>
    </source>
</evidence>
<dbReference type="PANTHER" id="PTHR32481:SF9">
    <property type="entry name" value="ENDOGLUCANASE"/>
    <property type="match status" value="1"/>
</dbReference>
<dbReference type="SUPFAM" id="SSF53187">
    <property type="entry name" value="Zn-dependent exopeptidases"/>
    <property type="match status" value="1"/>
</dbReference>
<evidence type="ECO:0000256" key="2">
    <source>
        <dbReference type="ARBA" id="ARBA00022438"/>
    </source>
</evidence>
<gene>
    <name evidence="9" type="ORF">CBW42_02800</name>
</gene>
<dbReference type="OrthoDB" id="9772053at2"/>
<dbReference type="InterPro" id="IPR023367">
    <property type="entry name" value="Peptidase_M42_dom2"/>
</dbReference>
<name>A0A252F6W0_9FIRM</name>
<dbReference type="EMBL" id="NHOC01000002">
    <property type="protein sequence ID" value="OUM21515.1"/>
    <property type="molecule type" value="Genomic_DNA"/>
</dbReference>
<evidence type="ECO:0000256" key="1">
    <source>
        <dbReference type="ARBA" id="ARBA00006272"/>
    </source>
</evidence>
<dbReference type="InterPro" id="IPR008007">
    <property type="entry name" value="Peptidase_M42"/>
</dbReference>
<dbReference type="GO" id="GO:0006508">
    <property type="term" value="P:proteolysis"/>
    <property type="evidence" value="ECO:0007669"/>
    <property type="project" value="UniProtKB-KW"/>
</dbReference>
<dbReference type="Gene3D" id="2.40.30.40">
    <property type="entry name" value="Peptidase M42, domain 2"/>
    <property type="match status" value="1"/>
</dbReference>
<proteinExistence type="inferred from homology"/>
<dbReference type="PANTHER" id="PTHR32481">
    <property type="entry name" value="AMINOPEPTIDASE"/>
    <property type="match status" value="1"/>
</dbReference>
<evidence type="ECO:0000256" key="5">
    <source>
        <dbReference type="ARBA" id="ARBA00022801"/>
    </source>
</evidence>
<feature type="binding site" evidence="8">
    <location>
        <position position="224"/>
    </location>
    <ligand>
        <name>Zn(2+)</name>
        <dbReference type="ChEBI" id="CHEBI:29105"/>
        <label>1</label>
    </ligand>
</feature>
<evidence type="ECO:0000313" key="10">
    <source>
        <dbReference type="Proteomes" id="UP000194903"/>
    </source>
</evidence>
<evidence type="ECO:0000256" key="4">
    <source>
        <dbReference type="ARBA" id="ARBA00022723"/>
    </source>
</evidence>
<evidence type="ECO:0008006" key="11">
    <source>
        <dbReference type="Google" id="ProtNLM"/>
    </source>
</evidence>